<feature type="non-terminal residue" evidence="1">
    <location>
        <position position="69"/>
    </location>
</feature>
<evidence type="ECO:0000313" key="1">
    <source>
        <dbReference type="EMBL" id="PCH35606.1"/>
    </source>
</evidence>
<gene>
    <name evidence="1" type="ORF">WOLCODRAFT_166359</name>
</gene>
<reference evidence="1 2" key="1">
    <citation type="journal article" date="2012" name="Science">
        <title>The Paleozoic origin of enzymatic lignin decomposition reconstructed from 31 fungal genomes.</title>
        <authorList>
            <person name="Floudas D."/>
            <person name="Binder M."/>
            <person name="Riley R."/>
            <person name="Barry K."/>
            <person name="Blanchette R.A."/>
            <person name="Henrissat B."/>
            <person name="Martinez A.T."/>
            <person name="Otillar R."/>
            <person name="Spatafora J.W."/>
            <person name="Yadav J.S."/>
            <person name="Aerts A."/>
            <person name="Benoit I."/>
            <person name="Boyd A."/>
            <person name="Carlson A."/>
            <person name="Copeland A."/>
            <person name="Coutinho P.M."/>
            <person name="de Vries R.P."/>
            <person name="Ferreira P."/>
            <person name="Findley K."/>
            <person name="Foster B."/>
            <person name="Gaskell J."/>
            <person name="Glotzer D."/>
            <person name="Gorecki P."/>
            <person name="Heitman J."/>
            <person name="Hesse C."/>
            <person name="Hori C."/>
            <person name="Igarashi K."/>
            <person name="Jurgens J.A."/>
            <person name="Kallen N."/>
            <person name="Kersten P."/>
            <person name="Kohler A."/>
            <person name="Kuees U."/>
            <person name="Kumar T.K.A."/>
            <person name="Kuo A."/>
            <person name="LaButti K."/>
            <person name="Larrondo L.F."/>
            <person name="Lindquist E."/>
            <person name="Ling A."/>
            <person name="Lombard V."/>
            <person name="Lucas S."/>
            <person name="Lundell T."/>
            <person name="Martin R."/>
            <person name="McLaughlin D.J."/>
            <person name="Morgenstern I."/>
            <person name="Morin E."/>
            <person name="Murat C."/>
            <person name="Nagy L.G."/>
            <person name="Nolan M."/>
            <person name="Ohm R.A."/>
            <person name="Patyshakuliyeva A."/>
            <person name="Rokas A."/>
            <person name="Ruiz-Duenas F.J."/>
            <person name="Sabat G."/>
            <person name="Salamov A."/>
            <person name="Samejima M."/>
            <person name="Schmutz J."/>
            <person name="Slot J.C."/>
            <person name="St John F."/>
            <person name="Stenlid J."/>
            <person name="Sun H."/>
            <person name="Sun S."/>
            <person name="Syed K."/>
            <person name="Tsang A."/>
            <person name="Wiebenga A."/>
            <person name="Young D."/>
            <person name="Pisabarro A."/>
            <person name="Eastwood D.C."/>
            <person name="Martin F."/>
            <person name="Cullen D."/>
            <person name="Grigoriev I.V."/>
            <person name="Hibbett D.S."/>
        </authorList>
    </citation>
    <scope>NUCLEOTIDE SEQUENCE [LARGE SCALE GENOMIC DNA]</scope>
    <source>
        <strain evidence="1 2">MD-104</strain>
    </source>
</reference>
<organism evidence="1 2">
    <name type="scientific">Wolfiporia cocos (strain MD-104)</name>
    <name type="common">Brown rot fungus</name>
    <dbReference type="NCBI Taxonomy" id="742152"/>
    <lineage>
        <taxon>Eukaryota</taxon>
        <taxon>Fungi</taxon>
        <taxon>Dikarya</taxon>
        <taxon>Basidiomycota</taxon>
        <taxon>Agaricomycotina</taxon>
        <taxon>Agaricomycetes</taxon>
        <taxon>Polyporales</taxon>
        <taxon>Phaeolaceae</taxon>
        <taxon>Wolfiporia</taxon>
    </lineage>
</organism>
<name>A0A2H3J097_WOLCO</name>
<protein>
    <submittedName>
        <fullName evidence="1">Uncharacterized protein</fullName>
    </submittedName>
</protein>
<dbReference type="Proteomes" id="UP000218811">
    <property type="component" value="Unassembled WGS sequence"/>
</dbReference>
<keyword evidence="2" id="KW-1185">Reference proteome</keyword>
<evidence type="ECO:0000313" key="2">
    <source>
        <dbReference type="Proteomes" id="UP000218811"/>
    </source>
</evidence>
<sequence length="69" mass="7854">MQICLSCRCTTQSICQIQSLVQQWSSRERRHIDWMNPLAAPNGMVRSSLPTSSPETSHPWSHITPLAVY</sequence>
<dbReference type="EMBL" id="KB467854">
    <property type="protein sequence ID" value="PCH35606.1"/>
    <property type="molecule type" value="Genomic_DNA"/>
</dbReference>
<proteinExistence type="predicted"/>
<accession>A0A2H3J097</accession>
<dbReference type="AlphaFoldDB" id="A0A2H3J097"/>